<protein>
    <submittedName>
        <fullName evidence="2">Uncharacterized protein</fullName>
    </submittedName>
</protein>
<proteinExistence type="predicted"/>
<dbReference type="Proteomes" id="UP001153076">
    <property type="component" value="Unassembled WGS sequence"/>
</dbReference>
<feature type="transmembrane region" description="Helical" evidence="1">
    <location>
        <begin position="136"/>
        <end position="156"/>
    </location>
</feature>
<keyword evidence="1" id="KW-1133">Transmembrane helix</keyword>
<dbReference type="AlphaFoldDB" id="A0A9Q1Q7A4"/>
<keyword evidence="1" id="KW-0812">Transmembrane</keyword>
<name>A0A9Q1Q7A4_9CARY</name>
<organism evidence="2 3">
    <name type="scientific">Carnegiea gigantea</name>
    <dbReference type="NCBI Taxonomy" id="171969"/>
    <lineage>
        <taxon>Eukaryota</taxon>
        <taxon>Viridiplantae</taxon>
        <taxon>Streptophyta</taxon>
        <taxon>Embryophyta</taxon>
        <taxon>Tracheophyta</taxon>
        <taxon>Spermatophyta</taxon>
        <taxon>Magnoliopsida</taxon>
        <taxon>eudicotyledons</taxon>
        <taxon>Gunneridae</taxon>
        <taxon>Pentapetalae</taxon>
        <taxon>Caryophyllales</taxon>
        <taxon>Cactineae</taxon>
        <taxon>Cactaceae</taxon>
        <taxon>Cactoideae</taxon>
        <taxon>Echinocereeae</taxon>
        <taxon>Carnegiea</taxon>
    </lineage>
</organism>
<keyword evidence="3" id="KW-1185">Reference proteome</keyword>
<reference evidence="2" key="1">
    <citation type="submission" date="2022-04" db="EMBL/GenBank/DDBJ databases">
        <title>Carnegiea gigantea Genome sequencing and assembly v2.</title>
        <authorList>
            <person name="Copetti D."/>
            <person name="Sanderson M.J."/>
            <person name="Burquez A."/>
            <person name="Wojciechowski M.F."/>
        </authorList>
    </citation>
    <scope>NUCLEOTIDE SEQUENCE</scope>
    <source>
        <strain evidence="2">SGP5-SGP5p</strain>
        <tissue evidence="2">Aerial part</tissue>
    </source>
</reference>
<sequence length="186" mass="21082">MAPPSVFSLSTQMPPSPLNHNPLTCYLEFSHNSSFLGYPTDEICLICRSRVHRYHPRSQRATQAVVRGYTCLRLYGGVGFFSKVSADRGFGNMMEEEGSRTTPSSAAREVYAPPFLNGSAGYGLFLTIVKISTLHFVFYMRCCCIFWFCFMTLALVTESSPDLFVFSWWRMFLVIEELSLGRAMIC</sequence>
<gene>
    <name evidence="2" type="ORF">Cgig2_007100</name>
</gene>
<dbReference type="EMBL" id="JAKOGI010000747">
    <property type="protein sequence ID" value="KAJ8430860.1"/>
    <property type="molecule type" value="Genomic_DNA"/>
</dbReference>
<keyword evidence="1" id="KW-0472">Membrane</keyword>
<evidence type="ECO:0000256" key="1">
    <source>
        <dbReference type="SAM" id="Phobius"/>
    </source>
</evidence>
<comment type="caution">
    <text evidence="2">The sequence shown here is derived from an EMBL/GenBank/DDBJ whole genome shotgun (WGS) entry which is preliminary data.</text>
</comment>
<evidence type="ECO:0000313" key="2">
    <source>
        <dbReference type="EMBL" id="KAJ8430860.1"/>
    </source>
</evidence>
<evidence type="ECO:0000313" key="3">
    <source>
        <dbReference type="Proteomes" id="UP001153076"/>
    </source>
</evidence>
<accession>A0A9Q1Q7A4</accession>